<dbReference type="PROSITE" id="PS00108">
    <property type="entry name" value="PROTEIN_KINASE_ST"/>
    <property type="match status" value="1"/>
</dbReference>
<dbReference type="CDD" id="cd14014">
    <property type="entry name" value="STKc_PknB_like"/>
    <property type="match status" value="1"/>
</dbReference>
<dbReference type="Gene3D" id="3.30.200.20">
    <property type="entry name" value="Phosphorylase Kinase, domain 1"/>
    <property type="match status" value="1"/>
</dbReference>
<protein>
    <submittedName>
        <fullName evidence="9">Protein kinase</fullName>
    </submittedName>
</protein>
<dbReference type="OrthoDB" id="9801841at2"/>
<feature type="compositionally biased region" description="Polar residues" evidence="6">
    <location>
        <begin position="12"/>
        <end position="21"/>
    </location>
</feature>
<dbReference type="Gene3D" id="1.10.510.10">
    <property type="entry name" value="Transferase(Phosphotransferase) domain 1"/>
    <property type="match status" value="1"/>
</dbReference>
<keyword evidence="2 5" id="KW-0547">Nucleotide-binding</keyword>
<dbReference type="SUPFAM" id="SSF48452">
    <property type="entry name" value="TPR-like"/>
    <property type="match status" value="1"/>
</dbReference>
<feature type="domain" description="Protein kinase" evidence="8">
    <location>
        <begin position="56"/>
        <end position="316"/>
    </location>
</feature>
<evidence type="ECO:0000256" key="7">
    <source>
        <dbReference type="SAM" id="Phobius"/>
    </source>
</evidence>
<reference evidence="9 10" key="1">
    <citation type="submission" date="2019-10" db="EMBL/GenBank/DDBJ databases">
        <title>A soil myxobacterium in the family Polyangiaceae.</title>
        <authorList>
            <person name="Li Y."/>
            <person name="Wang J."/>
        </authorList>
    </citation>
    <scope>NUCLEOTIDE SEQUENCE [LARGE SCALE GENOMIC DNA]</scope>
    <source>
        <strain evidence="9 10">DSM 14734</strain>
    </source>
</reference>
<keyword evidence="1" id="KW-0808">Transferase</keyword>
<evidence type="ECO:0000256" key="3">
    <source>
        <dbReference type="ARBA" id="ARBA00022777"/>
    </source>
</evidence>
<dbReference type="SUPFAM" id="SSF56112">
    <property type="entry name" value="Protein kinase-like (PK-like)"/>
    <property type="match status" value="1"/>
</dbReference>
<dbReference type="PROSITE" id="PS50011">
    <property type="entry name" value="PROTEIN_KINASE_DOM"/>
    <property type="match status" value="1"/>
</dbReference>
<dbReference type="InterPro" id="IPR017441">
    <property type="entry name" value="Protein_kinase_ATP_BS"/>
</dbReference>
<dbReference type="AlphaFoldDB" id="A0A6N7PY84"/>
<dbReference type="EMBL" id="WJIE01000007">
    <property type="protein sequence ID" value="MRG95430.1"/>
    <property type="molecule type" value="Genomic_DNA"/>
</dbReference>
<dbReference type="InterPro" id="IPR011990">
    <property type="entry name" value="TPR-like_helical_dom_sf"/>
</dbReference>
<sequence>MRYRGKRRDDPGQTQETTVTQDEAPREPANAAAAPEAPGPSTSEVSDIPPSLHARFEAFEFLGRGGMGTVYKARDLRLGREVAIKLLFGAEHEAFGSVLREARSQARIKHENVCEVYEAGTADHVRFIVMQLIHGEPLDKAKSAMSLEEKVRVVRLVASALHEAHRLGLVHRDVKPANIMVERGEDGAFKPYIMDFGLAREMGDSGATVSGALMGTPSFMAPEQAAGKVRSLDRRTDVYCLGATLYDVLVGRPPSVAESLSALLHAIMHEEPLSPRQIERELPLDLDAIVMKCLEKQPAARYESAKALGDDLQRFLDGEPVSALARARLYALVRRAKRHKVKLSITSVVLVVAAVFVGGWMSERARAAKQAELARELGESVKEMEFFLRNAHGLPLHDIDRERRIVREKLRAIASVIEAAGDIGVGPGHYALGRGYLALQEPAEALGHLRRAQAAGYRAAGLDDALGMALSEMYKRELADTKRMEGEGKKQRIAAIEAEYKAPALVHLRAALGGTIEAPAYAEGLIALYEGRHDEALVKAREAFEKAPWLYEAKKLEGDVLFAMGRRYGHDAAFDFEKMSHWFARAGEAYRTAAEIGSSDPAVLVATCELHTQEMNGARAATRPLRPSFEAAKGACARAVEASPADGVGHLRLAQLHSHFAWHVAVGDAADEEPEVAIAKAIEHAEKAVRMSAEEPMAWYVEAAIFRTRVLHASVRGFDVVPAVDHAITAYDAALERDPVFVWALNESCSAYYFRAAHEIAHGIDPRRSVEAGLARCDKAVEVDPSFTYAKITAIDHRLLLAEHRVSAGQSPGDVVREAEGLIAAFQQQSPRSAVAHRFRAMLALMEATYLLESGGDPTGALLRADAGTEEHARLAPTSSLTHNLRGKVATIRGRLHLERGEDPSARILEARGAFGEAMKAKPAALEYRLGSAMAETLALRFAIRQGEATEAQLEAALAPVAPLLDVERAEPRLYLLLGEIHELGSRLRGGRDADREITRGLARIAEALALHPRMAAALACKGRLLLLRAKRTKDEREARKAASMSIEALSAAIRENPLVERRERQALEEARRLAREAPLGR</sequence>
<dbReference type="InterPro" id="IPR008271">
    <property type="entry name" value="Ser/Thr_kinase_AS"/>
</dbReference>
<dbReference type="InterPro" id="IPR000719">
    <property type="entry name" value="Prot_kinase_dom"/>
</dbReference>
<keyword evidence="7" id="KW-0812">Transmembrane</keyword>
<keyword evidence="7" id="KW-0472">Membrane</keyword>
<dbReference type="Gene3D" id="1.25.40.10">
    <property type="entry name" value="Tetratricopeptide repeat domain"/>
    <property type="match status" value="2"/>
</dbReference>
<feature type="compositionally biased region" description="Low complexity" evidence="6">
    <location>
        <begin position="27"/>
        <end position="40"/>
    </location>
</feature>
<comment type="caution">
    <text evidence="9">The sequence shown here is derived from an EMBL/GenBank/DDBJ whole genome shotgun (WGS) entry which is preliminary data.</text>
</comment>
<dbReference type="Pfam" id="PF00069">
    <property type="entry name" value="Pkinase"/>
    <property type="match status" value="1"/>
</dbReference>
<dbReference type="GO" id="GO:0005524">
    <property type="term" value="F:ATP binding"/>
    <property type="evidence" value="ECO:0007669"/>
    <property type="project" value="UniProtKB-UniRule"/>
</dbReference>
<evidence type="ECO:0000256" key="2">
    <source>
        <dbReference type="ARBA" id="ARBA00022741"/>
    </source>
</evidence>
<evidence type="ECO:0000259" key="8">
    <source>
        <dbReference type="PROSITE" id="PS50011"/>
    </source>
</evidence>
<keyword evidence="4 5" id="KW-0067">ATP-binding</keyword>
<dbReference type="SMART" id="SM00220">
    <property type="entry name" value="S_TKc"/>
    <property type="match status" value="1"/>
</dbReference>
<keyword evidence="3 9" id="KW-0418">Kinase</keyword>
<gene>
    <name evidence="9" type="ORF">GF068_26440</name>
</gene>
<proteinExistence type="predicted"/>
<evidence type="ECO:0000256" key="5">
    <source>
        <dbReference type="PROSITE-ProRule" id="PRU10141"/>
    </source>
</evidence>
<evidence type="ECO:0000256" key="6">
    <source>
        <dbReference type="SAM" id="MobiDB-lite"/>
    </source>
</evidence>
<feature type="region of interest" description="Disordered" evidence="6">
    <location>
        <begin position="1"/>
        <end position="48"/>
    </location>
</feature>
<dbReference type="GO" id="GO:0004674">
    <property type="term" value="F:protein serine/threonine kinase activity"/>
    <property type="evidence" value="ECO:0007669"/>
    <property type="project" value="TreeGrafter"/>
</dbReference>
<dbReference type="PANTHER" id="PTHR43289:SF6">
    <property type="entry name" value="SERINE_THREONINE-PROTEIN KINASE NEKL-3"/>
    <property type="match status" value="1"/>
</dbReference>
<keyword evidence="7" id="KW-1133">Transmembrane helix</keyword>
<dbReference type="PANTHER" id="PTHR43289">
    <property type="entry name" value="MITOGEN-ACTIVATED PROTEIN KINASE KINASE KINASE 20-RELATED"/>
    <property type="match status" value="1"/>
</dbReference>
<feature type="transmembrane region" description="Helical" evidence="7">
    <location>
        <begin position="343"/>
        <end position="361"/>
    </location>
</feature>
<dbReference type="Proteomes" id="UP000440224">
    <property type="component" value="Unassembled WGS sequence"/>
</dbReference>
<accession>A0A6N7PY84</accession>
<name>A0A6N7PY84_9BACT</name>
<dbReference type="PROSITE" id="PS00107">
    <property type="entry name" value="PROTEIN_KINASE_ATP"/>
    <property type="match status" value="1"/>
</dbReference>
<feature type="binding site" evidence="5">
    <location>
        <position position="85"/>
    </location>
    <ligand>
        <name>ATP</name>
        <dbReference type="ChEBI" id="CHEBI:30616"/>
    </ligand>
</feature>
<evidence type="ECO:0000313" key="10">
    <source>
        <dbReference type="Proteomes" id="UP000440224"/>
    </source>
</evidence>
<organism evidence="9 10">
    <name type="scientific">Polyangium spumosum</name>
    <dbReference type="NCBI Taxonomy" id="889282"/>
    <lineage>
        <taxon>Bacteria</taxon>
        <taxon>Pseudomonadati</taxon>
        <taxon>Myxococcota</taxon>
        <taxon>Polyangia</taxon>
        <taxon>Polyangiales</taxon>
        <taxon>Polyangiaceae</taxon>
        <taxon>Polyangium</taxon>
    </lineage>
</organism>
<dbReference type="InterPro" id="IPR011009">
    <property type="entry name" value="Kinase-like_dom_sf"/>
</dbReference>
<evidence type="ECO:0000256" key="4">
    <source>
        <dbReference type="ARBA" id="ARBA00022840"/>
    </source>
</evidence>
<keyword evidence="10" id="KW-1185">Reference proteome</keyword>
<dbReference type="RefSeq" id="WP_153822220.1">
    <property type="nucleotide sequence ID" value="NZ_WJIE01000007.1"/>
</dbReference>
<evidence type="ECO:0000256" key="1">
    <source>
        <dbReference type="ARBA" id="ARBA00022679"/>
    </source>
</evidence>
<evidence type="ECO:0000313" key="9">
    <source>
        <dbReference type="EMBL" id="MRG95430.1"/>
    </source>
</evidence>